<protein>
    <submittedName>
        <fullName evidence="1">Uncharacterized protein</fullName>
    </submittedName>
</protein>
<comment type="caution">
    <text evidence="1">The sequence shown here is derived from an EMBL/GenBank/DDBJ whole genome shotgun (WGS) entry which is preliminary data.</text>
</comment>
<keyword evidence="2" id="KW-1185">Reference proteome</keyword>
<evidence type="ECO:0000313" key="1">
    <source>
        <dbReference type="EMBL" id="RST87161.1"/>
    </source>
</evidence>
<name>A0A429Z0C5_9HYPH</name>
<accession>A0A429Z0C5</accession>
<dbReference type="Proteomes" id="UP000278398">
    <property type="component" value="Unassembled WGS sequence"/>
</dbReference>
<sequence length="129" mass="14110">MSLSAKTVEHDPHHETVRDVIARIEAELETIAHAIDVNHAHIAVAVGDAIQGKPGFIRAMQEGDLIYQKVSGIAGFLRSLMDVMPDEWEVETGVATRDVKLAELAGRIGARAQIVHVVRNDDFGDCDLF</sequence>
<dbReference type="EMBL" id="RWKW01000025">
    <property type="protein sequence ID" value="RST87161.1"/>
    <property type="molecule type" value="Genomic_DNA"/>
</dbReference>
<gene>
    <name evidence="1" type="ORF">EJC49_06870</name>
</gene>
<proteinExistence type="predicted"/>
<organism evidence="1 2">
    <name type="scientific">Aquibium carbonis</name>
    <dbReference type="NCBI Taxonomy" id="2495581"/>
    <lineage>
        <taxon>Bacteria</taxon>
        <taxon>Pseudomonadati</taxon>
        <taxon>Pseudomonadota</taxon>
        <taxon>Alphaproteobacteria</taxon>
        <taxon>Hyphomicrobiales</taxon>
        <taxon>Phyllobacteriaceae</taxon>
        <taxon>Aquibium</taxon>
    </lineage>
</organism>
<dbReference type="AlphaFoldDB" id="A0A429Z0C5"/>
<dbReference type="OrthoDB" id="8115781at2"/>
<dbReference type="RefSeq" id="WP_126698722.1">
    <property type="nucleotide sequence ID" value="NZ_RWKW01000025.1"/>
</dbReference>
<reference evidence="1 2" key="1">
    <citation type="submission" date="2018-12" db="EMBL/GenBank/DDBJ databases">
        <title>Mesorhizobium carbonis sp. nov., isolated from coal mine water.</title>
        <authorList>
            <person name="Xin W."/>
            <person name="Xu Z."/>
            <person name="Xiang F."/>
            <person name="Zhang J."/>
            <person name="Xi L."/>
            <person name="Liu J."/>
        </authorList>
    </citation>
    <scope>NUCLEOTIDE SEQUENCE [LARGE SCALE GENOMIC DNA]</scope>
    <source>
        <strain evidence="1 2">B2.3</strain>
    </source>
</reference>
<evidence type="ECO:0000313" key="2">
    <source>
        <dbReference type="Proteomes" id="UP000278398"/>
    </source>
</evidence>